<evidence type="ECO:0000313" key="9">
    <source>
        <dbReference type="Proteomes" id="UP001231189"/>
    </source>
</evidence>
<dbReference type="GO" id="GO:0098754">
    <property type="term" value="P:detoxification"/>
    <property type="evidence" value="ECO:0007669"/>
    <property type="project" value="UniProtKB-ARBA"/>
</dbReference>
<evidence type="ECO:0000256" key="4">
    <source>
        <dbReference type="ARBA" id="ARBA00022679"/>
    </source>
</evidence>
<reference evidence="8" key="1">
    <citation type="submission" date="2023-07" db="EMBL/GenBank/DDBJ databases">
        <title>A chromosome-level genome assembly of Lolium multiflorum.</title>
        <authorList>
            <person name="Chen Y."/>
            <person name="Copetti D."/>
            <person name="Kolliker R."/>
            <person name="Studer B."/>
        </authorList>
    </citation>
    <scope>NUCLEOTIDE SEQUENCE</scope>
    <source>
        <strain evidence="8">02402/16</strain>
        <tissue evidence="8">Leaf</tissue>
    </source>
</reference>
<dbReference type="EMBL" id="JAUUTY010000005">
    <property type="protein sequence ID" value="KAK1632382.1"/>
    <property type="molecule type" value="Genomic_DNA"/>
</dbReference>
<protein>
    <recommendedName>
        <fullName evidence="7">Glycosyltransferase</fullName>
        <ecNumber evidence="7">2.4.1.-</ecNumber>
    </recommendedName>
</protein>
<evidence type="ECO:0000313" key="8">
    <source>
        <dbReference type="EMBL" id="KAK1632382.1"/>
    </source>
</evidence>
<dbReference type="EC" id="2.4.1.-" evidence="7"/>
<dbReference type="CDD" id="cd03784">
    <property type="entry name" value="GT1_Gtf-like"/>
    <property type="match status" value="1"/>
</dbReference>
<dbReference type="SUPFAM" id="SSF53756">
    <property type="entry name" value="UDP-Glycosyltransferase/glycogen phosphorylase"/>
    <property type="match status" value="1"/>
</dbReference>
<evidence type="ECO:0000256" key="5">
    <source>
        <dbReference type="ARBA" id="ARBA00058521"/>
    </source>
</evidence>
<comment type="similarity">
    <text evidence="1 6">Belongs to the UDP-glycosyltransferase family.</text>
</comment>
<accession>A0AAD8RX50</accession>
<dbReference type="GO" id="GO:0080043">
    <property type="term" value="F:quercetin 3-O-glucosyltransferase activity"/>
    <property type="evidence" value="ECO:0007669"/>
    <property type="project" value="TreeGrafter"/>
</dbReference>
<evidence type="ECO:0000256" key="1">
    <source>
        <dbReference type="ARBA" id="ARBA00009995"/>
    </source>
</evidence>
<dbReference type="PROSITE" id="PS00375">
    <property type="entry name" value="UDPGT"/>
    <property type="match status" value="1"/>
</dbReference>
<gene>
    <name evidence="8" type="ORF">QYE76_006697</name>
</gene>
<dbReference type="Proteomes" id="UP001231189">
    <property type="component" value="Unassembled WGS sequence"/>
</dbReference>
<organism evidence="8 9">
    <name type="scientific">Lolium multiflorum</name>
    <name type="common">Italian ryegrass</name>
    <name type="synonym">Lolium perenne subsp. multiflorum</name>
    <dbReference type="NCBI Taxonomy" id="4521"/>
    <lineage>
        <taxon>Eukaryota</taxon>
        <taxon>Viridiplantae</taxon>
        <taxon>Streptophyta</taxon>
        <taxon>Embryophyta</taxon>
        <taxon>Tracheophyta</taxon>
        <taxon>Spermatophyta</taxon>
        <taxon>Magnoliopsida</taxon>
        <taxon>Liliopsida</taxon>
        <taxon>Poales</taxon>
        <taxon>Poaceae</taxon>
        <taxon>BOP clade</taxon>
        <taxon>Pooideae</taxon>
        <taxon>Poodae</taxon>
        <taxon>Poeae</taxon>
        <taxon>Poeae Chloroplast Group 2 (Poeae type)</taxon>
        <taxon>Loliodinae</taxon>
        <taxon>Loliinae</taxon>
        <taxon>Lolium</taxon>
    </lineage>
</organism>
<sequence length="476" mass="51263">MAAADPEHGSELHVLLLPYPSQGHINPILQFGKRLSSHAGVRCTLAVTRFLLGQGRDPSPGAVHLAEISDGFNLGGFAEAAGDVTAYLARLDAVGSRTVDELLQSEAAQGRPVHAVVYDAFVQPWAPGVARRRGAACASFFTQAPAVNVAYAHAWAGRIKAPLVGEVPTGLPGLPAGLEPADLPTFLTVPDDCPAYLDLLVSQFVGLDAADHVLVNSFHELQPQESEYMASMWGAKTVGPTVPSAYLDNRLPDDVSYGFHLHTPTTATTKAWLDAQAPRSVAYVSFGSIAAPGPEHMAEVAEGLYNSGKAFLWVVRALETSKIPEGFADRAGGRGLIVPWTAQLEVLAHDAVGCFVTHCGWNSTTEALGAGVPMVGMPQWSDQPTNVKYIEDVWRVGVHARQDDGGVVRREEVERCVRAVMEGERSDEYTRNALEWKKKARSAMGEGGSSDRNITEFLGELRSRKYYEQSSEAEHL</sequence>
<evidence type="ECO:0000256" key="2">
    <source>
        <dbReference type="ARBA" id="ARBA00022575"/>
    </source>
</evidence>
<dbReference type="AlphaFoldDB" id="A0AAD8RX50"/>
<evidence type="ECO:0000256" key="7">
    <source>
        <dbReference type="RuleBase" id="RU362057"/>
    </source>
</evidence>
<comment type="caution">
    <text evidence="8">The sequence shown here is derived from an EMBL/GenBank/DDBJ whole genome shotgun (WGS) entry which is preliminary data.</text>
</comment>
<keyword evidence="2" id="KW-0216">Detoxification</keyword>
<keyword evidence="3 6" id="KW-0328">Glycosyltransferase</keyword>
<dbReference type="FunFam" id="3.40.50.2000:FF:000057">
    <property type="entry name" value="Glycosyltransferase"/>
    <property type="match status" value="1"/>
</dbReference>
<proteinExistence type="inferred from homology"/>
<keyword evidence="9" id="KW-1185">Reference proteome</keyword>
<dbReference type="InterPro" id="IPR035595">
    <property type="entry name" value="UDP_glycos_trans_CS"/>
</dbReference>
<evidence type="ECO:0000256" key="6">
    <source>
        <dbReference type="RuleBase" id="RU003718"/>
    </source>
</evidence>
<dbReference type="PANTHER" id="PTHR11926">
    <property type="entry name" value="GLUCOSYL/GLUCURONOSYL TRANSFERASES"/>
    <property type="match status" value="1"/>
</dbReference>
<dbReference type="PANTHER" id="PTHR11926:SF1553">
    <property type="entry name" value="GLYCOSYLTRANSFERASE"/>
    <property type="match status" value="1"/>
</dbReference>
<dbReference type="FunFam" id="3.40.50.2000:FF:000237">
    <property type="entry name" value="Glycosyltransferase"/>
    <property type="match status" value="1"/>
</dbReference>
<dbReference type="Pfam" id="PF00201">
    <property type="entry name" value="UDPGT"/>
    <property type="match status" value="1"/>
</dbReference>
<dbReference type="InterPro" id="IPR002213">
    <property type="entry name" value="UDP_glucos_trans"/>
</dbReference>
<evidence type="ECO:0000256" key="3">
    <source>
        <dbReference type="ARBA" id="ARBA00022676"/>
    </source>
</evidence>
<comment type="function">
    <text evidence="5">Involved in the detoxification of the Fusarium mycotoxin deoxynivalenol by the transfer of glucose from UDP-D-glucose to the hydroxyl group at C-3, forming deoxynivalenol-3-O-beta-D-glucoside.</text>
</comment>
<dbReference type="GO" id="GO:0080044">
    <property type="term" value="F:quercetin 7-O-glucosyltransferase activity"/>
    <property type="evidence" value="ECO:0007669"/>
    <property type="project" value="TreeGrafter"/>
</dbReference>
<dbReference type="Gene3D" id="3.40.50.2000">
    <property type="entry name" value="Glycogen Phosphorylase B"/>
    <property type="match status" value="2"/>
</dbReference>
<keyword evidence="4 6" id="KW-0808">Transferase</keyword>
<name>A0AAD8RX50_LOLMU</name>